<protein>
    <recommendedName>
        <fullName evidence="9">Multidrug-efflux transporter</fullName>
    </recommendedName>
</protein>
<keyword evidence="4" id="KW-1003">Cell membrane</keyword>
<feature type="transmembrane region" description="Helical" evidence="10">
    <location>
        <begin position="319"/>
        <end position="342"/>
    </location>
</feature>
<feature type="transmembrane region" description="Helical" evidence="10">
    <location>
        <begin position="165"/>
        <end position="187"/>
    </location>
</feature>
<feature type="transmembrane region" description="Helical" evidence="10">
    <location>
        <begin position="193"/>
        <end position="217"/>
    </location>
</feature>
<name>A0ABT0PKU6_9GAMM</name>
<gene>
    <name evidence="11" type="ORF">M3P05_19010</name>
</gene>
<evidence type="ECO:0000256" key="5">
    <source>
        <dbReference type="ARBA" id="ARBA00022692"/>
    </source>
</evidence>
<evidence type="ECO:0000256" key="9">
    <source>
        <dbReference type="ARBA" id="ARBA00031636"/>
    </source>
</evidence>
<organism evidence="11 12">
    <name type="scientific">Parendozoicomonas callyspongiae</name>
    <dbReference type="NCBI Taxonomy" id="2942213"/>
    <lineage>
        <taxon>Bacteria</taxon>
        <taxon>Pseudomonadati</taxon>
        <taxon>Pseudomonadota</taxon>
        <taxon>Gammaproteobacteria</taxon>
        <taxon>Oceanospirillales</taxon>
        <taxon>Endozoicomonadaceae</taxon>
        <taxon>Parendozoicomonas</taxon>
    </lineage>
</organism>
<keyword evidence="12" id="KW-1185">Reference proteome</keyword>
<evidence type="ECO:0000256" key="4">
    <source>
        <dbReference type="ARBA" id="ARBA00022475"/>
    </source>
</evidence>
<feature type="transmembrane region" description="Helical" evidence="10">
    <location>
        <begin position="289"/>
        <end position="307"/>
    </location>
</feature>
<dbReference type="InterPro" id="IPR050222">
    <property type="entry name" value="MATE_MdtK"/>
</dbReference>
<keyword evidence="6 10" id="KW-1133">Transmembrane helix</keyword>
<evidence type="ECO:0000256" key="8">
    <source>
        <dbReference type="ARBA" id="ARBA00023136"/>
    </source>
</evidence>
<feature type="transmembrane region" description="Helical" evidence="10">
    <location>
        <begin position="425"/>
        <end position="443"/>
    </location>
</feature>
<dbReference type="RefSeq" id="WP_249701692.1">
    <property type="nucleotide sequence ID" value="NZ_JAMFLX010000041.1"/>
</dbReference>
<keyword evidence="5 10" id="KW-0812">Transmembrane</keyword>
<proteinExistence type="predicted"/>
<feature type="transmembrane region" description="Helical" evidence="10">
    <location>
        <begin position="18"/>
        <end position="40"/>
    </location>
</feature>
<dbReference type="CDD" id="cd13131">
    <property type="entry name" value="MATE_NorM_like"/>
    <property type="match status" value="1"/>
</dbReference>
<keyword evidence="8 10" id="KW-0472">Membrane</keyword>
<keyword evidence="2" id="KW-0813">Transport</keyword>
<dbReference type="Pfam" id="PF01554">
    <property type="entry name" value="MatE"/>
    <property type="match status" value="2"/>
</dbReference>
<dbReference type="InterPro" id="IPR002528">
    <property type="entry name" value="MATE_fam"/>
</dbReference>
<dbReference type="PANTHER" id="PTHR43298">
    <property type="entry name" value="MULTIDRUG RESISTANCE PROTEIN NORM-RELATED"/>
    <property type="match status" value="1"/>
</dbReference>
<evidence type="ECO:0000256" key="6">
    <source>
        <dbReference type="ARBA" id="ARBA00022989"/>
    </source>
</evidence>
<feature type="transmembrane region" description="Helical" evidence="10">
    <location>
        <begin position="394"/>
        <end position="413"/>
    </location>
</feature>
<evidence type="ECO:0000256" key="1">
    <source>
        <dbReference type="ARBA" id="ARBA00004429"/>
    </source>
</evidence>
<reference evidence="11 12" key="1">
    <citation type="submission" date="2022-05" db="EMBL/GenBank/DDBJ databases">
        <authorList>
            <person name="Park J.-S."/>
        </authorList>
    </citation>
    <scope>NUCLEOTIDE SEQUENCE [LARGE SCALE GENOMIC DNA]</scope>
    <source>
        <strain evidence="11 12">2012CJ34-2</strain>
    </source>
</reference>
<feature type="transmembrane region" description="Helical" evidence="10">
    <location>
        <begin position="247"/>
        <end position="269"/>
    </location>
</feature>
<evidence type="ECO:0000256" key="7">
    <source>
        <dbReference type="ARBA" id="ARBA00023065"/>
    </source>
</evidence>
<feature type="transmembrane region" description="Helical" evidence="10">
    <location>
        <begin position="354"/>
        <end position="373"/>
    </location>
</feature>
<evidence type="ECO:0000256" key="3">
    <source>
        <dbReference type="ARBA" id="ARBA00022449"/>
    </source>
</evidence>
<evidence type="ECO:0000256" key="2">
    <source>
        <dbReference type="ARBA" id="ARBA00022448"/>
    </source>
</evidence>
<dbReference type="NCBIfam" id="TIGR00797">
    <property type="entry name" value="matE"/>
    <property type="match status" value="1"/>
</dbReference>
<keyword evidence="7" id="KW-0406">Ion transport</keyword>
<dbReference type="InterPro" id="IPR048279">
    <property type="entry name" value="MdtK-like"/>
</dbReference>
<accession>A0ABT0PKU6</accession>
<comment type="subcellular location">
    <subcellularLocation>
        <location evidence="1">Cell inner membrane</location>
        <topology evidence="1">Multi-pass membrane protein</topology>
    </subcellularLocation>
</comment>
<evidence type="ECO:0000313" key="11">
    <source>
        <dbReference type="EMBL" id="MCL6272015.1"/>
    </source>
</evidence>
<sequence>MPPSPSLLHRYYGELKKLLLLSLPIMGAQLSAIGMGFVDVTMAGHYSSTDLAAVAIGGSIWFPLFNLIRGVLMAMTPIVAQLYGAKEYDRIGHKAFQGVWIAVILSLVSLLLLWGANPLMEWMEVDAAIAPIARAYIGGMAYGAPAMCMYQVMTSYCEGVADTKAPMLVGFAGLLVNIPANYVLIYGKLGLPALGGAGCGYATAICFTLMAVLMLIYTRCHPDHQKTSPLKSVEKPKLSSIAEHLRLGLPVGISFFIETSIFAVIALAIGSLGATVVAGHQIALNISNVTYVIPVSLGAGVTIRIGYEIGAGNPKDAFFASMSGVVTILILASFLVLGILTFAPELASIYTTEVAVIALAAELLIFAAMFQLVDGVQILSIGALRGYKDTRVPMYMMMFACWVIAMPLGYILALTDILVPTMGPHGFWIGLVTALSIVGILSFNRLRIIGKRHVRNSERTAQHGNDDHPEHAIAA</sequence>
<keyword evidence="3" id="KW-0050">Antiport</keyword>
<dbReference type="Proteomes" id="UP001203338">
    <property type="component" value="Unassembled WGS sequence"/>
</dbReference>
<dbReference type="PIRSF" id="PIRSF006603">
    <property type="entry name" value="DinF"/>
    <property type="match status" value="1"/>
</dbReference>
<evidence type="ECO:0000256" key="10">
    <source>
        <dbReference type="SAM" id="Phobius"/>
    </source>
</evidence>
<dbReference type="EMBL" id="JAMFLX010000041">
    <property type="protein sequence ID" value="MCL6272015.1"/>
    <property type="molecule type" value="Genomic_DNA"/>
</dbReference>
<evidence type="ECO:0000313" key="12">
    <source>
        <dbReference type="Proteomes" id="UP001203338"/>
    </source>
</evidence>
<feature type="transmembrane region" description="Helical" evidence="10">
    <location>
        <begin position="60"/>
        <end position="83"/>
    </location>
</feature>
<feature type="transmembrane region" description="Helical" evidence="10">
    <location>
        <begin position="95"/>
        <end position="115"/>
    </location>
</feature>
<dbReference type="PANTHER" id="PTHR43298:SF2">
    <property type="entry name" value="FMN_FAD EXPORTER YEEO-RELATED"/>
    <property type="match status" value="1"/>
</dbReference>
<feature type="transmembrane region" description="Helical" evidence="10">
    <location>
        <begin position="135"/>
        <end position="153"/>
    </location>
</feature>
<comment type="caution">
    <text evidence="11">The sequence shown here is derived from an EMBL/GenBank/DDBJ whole genome shotgun (WGS) entry which is preliminary data.</text>
</comment>